<evidence type="ECO:0000313" key="5">
    <source>
        <dbReference type="Proteomes" id="UP000054498"/>
    </source>
</evidence>
<dbReference type="RefSeq" id="XP_013897354.1">
    <property type="nucleotide sequence ID" value="XM_014041900.1"/>
</dbReference>
<keyword evidence="1" id="KW-1015">Disulfide bond</keyword>
<evidence type="ECO:0000313" key="4">
    <source>
        <dbReference type="EMBL" id="KIY98334.1"/>
    </source>
</evidence>
<dbReference type="Pfam" id="PF07974">
    <property type="entry name" value="EGF_2"/>
    <property type="match status" value="1"/>
</dbReference>
<dbReference type="OrthoDB" id="9981301at2759"/>
<evidence type="ECO:0000259" key="3">
    <source>
        <dbReference type="PROSITE" id="PS01186"/>
    </source>
</evidence>
<proteinExistence type="predicted"/>
<keyword evidence="5" id="KW-1185">Reference proteome</keyword>
<gene>
    <name evidence="4" type="ORF">MNEG_9627</name>
</gene>
<sequence>MIGVGGQQNGGICVNTNKCSCPTGFTGPTCNQTINATVSSGVDGFYICPRNGVCRVAAPGLLSLFINPNKLPLFLVAAGRTSPAIGVLDVKSDGSLTYIPPISFAGNVSFPVTITDLASLRTLNVVLSITGPAPPVPTAVDDVFTCPLGTDCVIPAPGVLANDVSTSAGAKLVVTSNTGNVTVAPDGQVTLKFVPGFSGNSTFTYTISDGVSLFTATATGTLIVPGIQPAGAGVSQVFNTFLLLTPADGSGANGVCPDPAPGLSEISNAAVARLSTVQNISSVQTSFVKCDLVDSGKILVTMSTTVGAATTGPIATLLAGVNSPASVGAAQPLANICASTLFASLCNGTVFSRLRVVDGCATVNSQCLPETLRTKRCIVSGQTVGGYTFVRSSTSRVTPFFDANTADTSSEAAQGRRLLQRVRQATFQSCCVSPKQREPATGTASTCRRINVGKKFTSLGRFKPTTCRCANVREFVQSEMSTKLPKVAVNHIAANYPVSIGFVSNVCLPKPTKSNPLRCTNKFQTVGAATVSCSNGTLNLAYESAPRYVIGRGQNIVVTCTNSRFSQLSSCNSVNAAGTVVSPLVTGNFQVTNPDFDSGCVCKSTGRKPVFLLSAVDVIAGQQCIP</sequence>
<dbReference type="KEGG" id="mng:MNEG_9627"/>
<accession>A0A0D2M434</accession>
<name>A0A0D2M434_9CHLO</name>
<dbReference type="AlphaFoldDB" id="A0A0D2M434"/>
<feature type="domain" description="EGF-like" evidence="2 3">
    <location>
        <begin position="19"/>
        <end position="30"/>
    </location>
</feature>
<dbReference type="InterPro" id="IPR000742">
    <property type="entry name" value="EGF"/>
</dbReference>
<evidence type="ECO:0000256" key="1">
    <source>
        <dbReference type="ARBA" id="ARBA00023157"/>
    </source>
</evidence>
<dbReference type="PROSITE" id="PS00022">
    <property type="entry name" value="EGF_1"/>
    <property type="match status" value="1"/>
</dbReference>
<dbReference type="EMBL" id="KK102221">
    <property type="protein sequence ID" value="KIY98334.1"/>
    <property type="molecule type" value="Genomic_DNA"/>
</dbReference>
<organism evidence="4 5">
    <name type="scientific">Monoraphidium neglectum</name>
    <dbReference type="NCBI Taxonomy" id="145388"/>
    <lineage>
        <taxon>Eukaryota</taxon>
        <taxon>Viridiplantae</taxon>
        <taxon>Chlorophyta</taxon>
        <taxon>core chlorophytes</taxon>
        <taxon>Chlorophyceae</taxon>
        <taxon>CS clade</taxon>
        <taxon>Sphaeropleales</taxon>
        <taxon>Selenastraceae</taxon>
        <taxon>Monoraphidium</taxon>
    </lineage>
</organism>
<dbReference type="Gene3D" id="2.10.25.10">
    <property type="entry name" value="Laminin"/>
    <property type="match status" value="1"/>
</dbReference>
<evidence type="ECO:0000259" key="2">
    <source>
        <dbReference type="PROSITE" id="PS00022"/>
    </source>
</evidence>
<dbReference type="Pfam" id="PF17963">
    <property type="entry name" value="Big_9"/>
    <property type="match status" value="1"/>
</dbReference>
<dbReference type="CDD" id="cd00054">
    <property type="entry name" value="EGF_CA"/>
    <property type="match status" value="1"/>
</dbReference>
<dbReference type="PROSITE" id="PS01186">
    <property type="entry name" value="EGF_2"/>
    <property type="match status" value="1"/>
</dbReference>
<protein>
    <recommendedName>
        <fullName evidence="2 3">EGF-like domain-containing protein</fullName>
    </recommendedName>
</protein>
<dbReference type="GeneID" id="25742502"/>
<reference evidence="4 5" key="1">
    <citation type="journal article" date="2013" name="BMC Genomics">
        <title>Reconstruction of the lipid metabolism for the microalga Monoraphidium neglectum from its genome sequence reveals characteristics suitable for biofuel production.</title>
        <authorList>
            <person name="Bogen C."/>
            <person name="Al-Dilaimi A."/>
            <person name="Albersmeier A."/>
            <person name="Wichmann J."/>
            <person name="Grundmann M."/>
            <person name="Rupp O."/>
            <person name="Lauersen K.J."/>
            <person name="Blifernez-Klassen O."/>
            <person name="Kalinowski J."/>
            <person name="Goesmann A."/>
            <person name="Mussgnug J.H."/>
            <person name="Kruse O."/>
        </authorList>
    </citation>
    <scope>NUCLEOTIDE SEQUENCE [LARGE SCALE GENOMIC DNA]</scope>
    <source>
        <strain evidence="4 5">SAG 48.87</strain>
    </source>
</reference>
<dbReference type="Proteomes" id="UP000054498">
    <property type="component" value="Unassembled WGS sequence"/>
</dbReference>
<dbReference type="InterPro" id="IPR013111">
    <property type="entry name" value="EGF_extracell"/>
</dbReference>